<dbReference type="GO" id="GO:0022857">
    <property type="term" value="F:transmembrane transporter activity"/>
    <property type="evidence" value="ECO:0007669"/>
    <property type="project" value="InterPro"/>
</dbReference>
<evidence type="ECO:0000256" key="2">
    <source>
        <dbReference type="ARBA" id="ARBA00022448"/>
    </source>
</evidence>
<feature type="transmembrane region" description="Helical" evidence="7">
    <location>
        <begin position="74"/>
        <end position="93"/>
    </location>
</feature>
<evidence type="ECO:0000259" key="8">
    <source>
        <dbReference type="PROSITE" id="PS50850"/>
    </source>
</evidence>
<dbReference type="InterPro" id="IPR020846">
    <property type="entry name" value="MFS_dom"/>
</dbReference>
<dbReference type="AlphaFoldDB" id="A0A059L3N6"/>
<sequence>MYRKHAALLFTVGLLCALEYLQAGMIAFANAPIRGEIEASPEEFSLVAALYACIAVVVISKQHWLTERLGWRNFMLGSISVFVLGAFVCGVSSDLTSFTVGRVVMALGGASFMTSARLMINLIPPGPGRFTGIKVFATGLAGGTAAAPFISSWVVAENTWHAIFWILIAGAPVAAALCVRFLPTSPTPEEDRTPSSLASILLLSVSSFFLLYILQRSYYDFYNDTFIIVGCALLAALGMYTFFHAEHNKAKPFLKVRDLMQPRYLQGVALFCYAYVVLGANNYILPYFLQTGLGYSWDTIGTFQAIGLTGTLATWVIMATLLPKHPAPKKFFILGFIALGGFGWLLSSLTPSANLWSNILPALILNGCFVMLVMSTAAMQTFRDVMQEEKLFAHAYQIKNMMGQIAMAIGTTAATLFLQWRTTLQYNNLNVHFNASDPLYVEQTQQLAQALSSEVGTTTANQISVAMHAQMLQQQSTLVASMEYFWVVIGVAVIALIISVTQKTFR</sequence>
<dbReference type="EMBL" id="AZQQ01000074">
    <property type="protein sequence ID" value="KDD68952.1"/>
    <property type="molecule type" value="Genomic_DNA"/>
</dbReference>
<gene>
    <name evidence="9" type="ORF">V466_11030</name>
</gene>
<feature type="transmembrane region" description="Helical" evidence="7">
    <location>
        <begin position="301"/>
        <end position="322"/>
    </location>
</feature>
<evidence type="ECO:0000256" key="1">
    <source>
        <dbReference type="ARBA" id="ARBA00004651"/>
    </source>
</evidence>
<evidence type="ECO:0000256" key="4">
    <source>
        <dbReference type="ARBA" id="ARBA00022692"/>
    </source>
</evidence>
<keyword evidence="6 7" id="KW-0472">Membrane</keyword>
<evidence type="ECO:0000256" key="5">
    <source>
        <dbReference type="ARBA" id="ARBA00022989"/>
    </source>
</evidence>
<feature type="transmembrane region" description="Helical" evidence="7">
    <location>
        <begin position="45"/>
        <end position="62"/>
    </location>
</feature>
<dbReference type="InterPro" id="IPR011701">
    <property type="entry name" value="MFS"/>
</dbReference>
<feature type="transmembrane region" description="Helical" evidence="7">
    <location>
        <begin position="359"/>
        <end position="379"/>
    </location>
</feature>
<keyword evidence="3" id="KW-1003">Cell membrane</keyword>
<reference evidence="9 10" key="1">
    <citation type="submission" date="2013-12" db="EMBL/GenBank/DDBJ databases">
        <authorList>
            <person name="Formusa P.A."/>
            <person name="Habash M."/>
            <person name="Lee H."/>
            <person name="Trevors J.T."/>
        </authorList>
    </citation>
    <scope>NUCLEOTIDE SEQUENCE [LARGE SCALE GENOMIC DNA]</scope>
    <source>
        <strain evidence="9 10">PD30</strain>
    </source>
</reference>
<dbReference type="PROSITE" id="PS50850">
    <property type="entry name" value="MFS"/>
    <property type="match status" value="1"/>
</dbReference>
<dbReference type="PANTHER" id="PTHR42718">
    <property type="entry name" value="MAJOR FACILITATOR SUPERFAMILY MULTIDRUG TRANSPORTER MFSC"/>
    <property type="match status" value="1"/>
</dbReference>
<dbReference type="RefSeq" id="WP_033056531.1">
    <property type="nucleotide sequence ID" value="NZ_AZQQ01000074.1"/>
</dbReference>
<accession>A0A059L3N6</accession>
<comment type="caution">
    <text evidence="9">The sequence shown here is derived from an EMBL/GenBank/DDBJ whole genome shotgun (WGS) entry which is preliminary data.</text>
</comment>
<feature type="transmembrane region" description="Helical" evidence="7">
    <location>
        <begin position="264"/>
        <end position="289"/>
    </location>
</feature>
<feature type="transmembrane region" description="Helical" evidence="7">
    <location>
        <begin position="162"/>
        <end position="183"/>
    </location>
</feature>
<feature type="transmembrane region" description="Helical" evidence="7">
    <location>
        <begin position="135"/>
        <end position="156"/>
    </location>
</feature>
<dbReference type="Proteomes" id="UP000026739">
    <property type="component" value="Unassembled WGS sequence"/>
</dbReference>
<dbReference type="Pfam" id="PF07690">
    <property type="entry name" value="MFS_1"/>
    <property type="match status" value="1"/>
</dbReference>
<dbReference type="Gene3D" id="1.20.1720.10">
    <property type="entry name" value="Multidrug resistance protein D"/>
    <property type="match status" value="1"/>
</dbReference>
<feature type="transmembrane region" description="Helical" evidence="7">
    <location>
        <begin position="99"/>
        <end position="123"/>
    </location>
</feature>
<dbReference type="InterPro" id="IPR036259">
    <property type="entry name" value="MFS_trans_sf"/>
</dbReference>
<dbReference type="eggNOG" id="COG0477">
    <property type="taxonomic scope" value="Bacteria"/>
</dbReference>
<feature type="domain" description="Major facilitator superfamily (MFS) profile" evidence="8">
    <location>
        <begin position="8"/>
        <end position="506"/>
    </location>
</feature>
<feature type="transmembrane region" description="Helical" evidence="7">
    <location>
        <begin position="484"/>
        <end position="501"/>
    </location>
</feature>
<comment type="subcellular location">
    <subcellularLocation>
        <location evidence="1">Cell membrane</location>
        <topology evidence="1">Multi-pass membrane protein</topology>
    </subcellularLocation>
</comment>
<evidence type="ECO:0000313" key="9">
    <source>
        <dbReference type="EMBL" id="KDD68952.1"/>
    </source>
</evidence>
<evidence type="ECO:0000313" key="10">
    <source>
        <dbReference type="Proteomes" id="UP000026739"/>
    </source>
</evidence>
<evidence type="ECO:0000256" key="3">
    <source>
        <dbReference type="ARBA" id="ARBA00022475"/>
    </source>
</evidence>
<evidence type="ECO:0000256" key="7">
    <source>
        <dbReference type="SAM" id="Phobius"/>
    </source>
</evidence>
<organism evidence="9 10">
    <name type="scientific">Pseudomonas mandelii PD30</name>
    <dbReference type="NCBI Taxonomy" id="1419583"/>
    <lineage>
        <taxon>Bacteria</taxon>
        <taxon>Pseudomonadati</taxon>
        <taxon>Pseudomonadota</taxon>
        <taxon>Gammaproteobacteria</taxon>
        <taxon>Pseudomonadales</taxon>
        <taxon>Pseudomonadaceae</taxon>
        <taxon>Pseudomonas</taxon>
    </lineage>
</organism>
<keyword evidence="2" id="KW-0813">Transport</keyword>
<evidence type="ECO:0000256" key="6">
    <source>
        <dbReference type="ARBA" id="ARBA00023136"/>
    </source>
</evidence>
<feature type="transmembrane region" description="Helical" evidence="7">
    <location>
        <begin position="331"/>
        <end position="347"/>
    </location>
</feature>
<feature type="transmembrane region" description="Helical" evidence="7">
    <location>
        <begin position="195"/>
        <end position="214"/>
    </location>
</feature>
<keyword evidence="4 7" id="KW-0812">Transmembrane</keyword>
<dbReference type="SUPFAM" id="SSF103473">
    <property type="entry name" value="MFS general substrate transporter"/>
    <property type="match status" value="1"/>
</dbReference>
<keyword evidence="5 7" id="KW-1133">Transmembrane helix</keyword>
<protein>
    <submittedName>
        <fullName evidence="9">Arabinose ABC transporter permease</fullName>
    </submittedName>
</protein>
<dbReference type="PANTHER" id="PTHR42718:SF46">
    <property type="entry name" value="BLR6921 PROTEIN"/>
    <property type="match status" value="1"/>
</dbReference>
<feature type="transmembrane region" description="Helical" evidence="7">
    <location>
        <begin position="226"/>
        <end position="243"/>
    </location>
</feature>
<dbReference type="GO" id="GO:0005886">
    <property type="term" value="C:plasma membrane"/>
    <property type="evidence" value="ECO:0007669"/>
    <property type="project" value="UniProtKB-SubCell"/>
</dbReference>
<proteinExistence type="predicted"/>
<feature type="transmembrane region" description="Helical" evidence="7">
    <location>
        <begin position="400"/>
        <end position="420"/>
    </location>
</feature>
<dbReference type="Gene3D" id="1.20.1250.20">
    <property type="entry name" value="MFS general substrate transporter like domains"/>
    <property type="match status" value="1"/>
</dbReference>
<name>A0A059L3N6_9PSED</name>